<dbReference type="InterPro" id="IPR020471">
    <property type="entry name" value="AKR"/>
</dbReference>
<organism evidence="2 3">
    <name type="scientific">Cupriavidus pampae</name>
    <dbReference type="NCBI Taxonomy" id="659251"/>
    <lineage>
        <taxon>Bacteria</taxon>
        <taxon>Pseudomonadati</taxon>
        <taxon>Pseudomonadota</taxon>
        <taxon>Betaproteobacteria</taxon>
        <taxon>Burkholderiales</taxon>
        <taxon>Burkholderiaceae</taxon>
        <taxon>Cupriavidus</taxon>
    </lineage>
</organism>
<dbReference type="EMBL" id="CAJZAG010000008">
    <property type="protein sequence ID" value="CAG9178546.1"/>
    <property type="molecule type" value="Genomic_DNA"/>
</dbReference>
<keyword evidence="3" id="KW-1185">Reference proteome</keyword>
<dbReference type="SUPFAM" id="SSF51430">
    <property type="entry name" value="NAD(P)-linked oxidoreductase"/>
    <property type="match status" value="1"/>
</dbReference>
<dbReference type="RefSeq" id="WP_223991549.1">
    <property type="nucleotide sequence ID" value="NZ_CAJZAG010000008.1"/>
</dbReference>
<dbReference type="EC" id="1.-.-.-" evidence="2"/>
<dbReference type="InterPro" id="IPR023210">
    <property type="entry name" value="NADP_OxRdtase_dom"/>
</dbReference>
<name>A0ABM8XEK8_9BURK</name>
<accession>A0ABM8XEK8</accession>
<dbReference type="Proteomes" id="UP000706525">
    <property type="component" value="Unassembled WGS sequence"/>
</dbReference>
<reference evidence="2 3" key="1">
    <citation type="submission" date="2021-08" db="EMBL/GenBank/DDBJ databases">
        <authorList>
            <person name="Peeters C."/>
        </authorList>
    </citation>
    <scope>NUCLEOTIDE SEQUENCE [LARGE SCALE GENOMIC DNA]</scope>
    <source>
        <strain evidence="2 3">LMG 32289</strain>
    </source>
</reference>
<dbReference type="GO" id="GO:0016491">
    <property type="term" value="F:oxidoreductase activity"/>
    <property type="evidence" value="ECO:0007669"/>
    <property type="project" value="UniProtKB-KW"/>
</dbReference>
<feature type="domain" description="NADP-dependent oxidoreductase" evidence="1">
    <location>
        <begin position="15"/>
        <end position="264"/>
    </location>
</feature>
<comment type="caution">
    <text evidence="2">The sequence shown here is derived from an EMBL/GenBank/DDBJ whole genome shotgun (WGS) entry which is preliminary data.</text>
</comment>
<dbReference type="InterPro" id="IPR036812">
    <property type="entry name" value="NAD(P)_OxRdtase_dom_sf"/>
</dbReference>
<evidence type="ECO:0000313" key="2">
    <source>
        <dbReference type="EMBL" id="CAG9178546.1"/>
    </source>
</evidence>
<keyword evidence="2" id="KW-0560">Oxidoreductase</keyword>
<dbReference type="Pfam" id="PF00248">
    <property type="entry name" value="Aldo_ket_red"/>
    <property type="match status" value="1"/>
</dbReference>
<proteinExistence type="predicted"/>
<sequence length="277" mass="30730">MKQVMLPGGEQVPALGMGTWNIGDSAQTRAEEIATLRLGLDLGLRLIDTAEMYGEGASESLIGEAIQGRRDDVFLVSKVFPHNASLEGAMAACERSLRRLGTDRIDLYLLHWRGGVPFEETIEAFRRLRQAGKIRHFGVSNLDLADMEELWEVPGGNEVAANQLLYNLSRRGIEYDLLPWLREHGVPVMAYSPIEQSRLLRQPALRAFAERHGMTPAQAALGWLLQFDDIIAIPKTGQRARLRENLGALDLVFTPAQLTELDGIFAPPRGPQPLAML</sequence>
<dbReference type="PIRSF" id="PIRSF000097">
    <property type="entry name" value="AKR"/>
    <property type="match status" value="1"/>
</dbReference>
<evidence type="ECO:0000259" key="1">
    <source>
        <dbReference type="Pfam" id="PF00248"/>
    </source>
</evidence>
<dbReference type="Gene3D" id="3.20.20.100">
    <property type="entry name" value="NADP-dependent oxidoreductase domain"/>
    <property type="match status" value="1"/>
</dbReference>
<dbReference type="PANTHER" id="PTHR43638">
    <property type="entry name" value="OXIDOREDUCTASE, ALDO/KETO REDUCTASE FAMILY PROTEIN"/>
    <property type="match status" value="1"/>
</dbReference>
<dbReference type="CDD" id="cd19138">
    <property type="entry name" value="AKR_YeaE"/>
    <property type="match status" value="1"/>
</dbReference>
<dbReference type="PRINTS" id="PR00069">
    <property type="entry name" value="ALDKETRDTASE"/>
</dbReference>
<protein>
    <submittedName>
        <fullName evidence="2">Oxidoreductase/MSMEI_2347</fullName>
        <ecNumber evidence="2">1.-.-.-</ecNumber>
    </submittedName>
</protein>
<dbReference type="PANTHER" id="PTHR43638:SF3">
    <property type="entry name" value="ALDEHYDE REDUCTASE"/>
    <property type="match status" value="1"/>
</dbReference>
<gene>
    <name evidence="2" type="ORF">LMG32289_04072</name>
</gene>
<evidence type="ECO:0000313" key="3">
    <source>
        <dbReference type="Proteomes" id="UP000706525"/>
    </source>
</evidence>